<keyword evidence="2" id="KW-1003">Cell membrane</keyword>
<dbReference type="InterPro" id="IPR001958">
    <property type="entry name" value="Tet-R_TetA/multi-R_MdtG-like"/>
</dbReference>
<evidence type="ECO:0000256" key="6">
    <source>
        <dbReference type="SAM" id="Phobius"/>
    </source>
</evidence>
<dbReference type="Pfam" id="PF07690">
    <property type="entry name" value="MFS_1"/>
    <property type="match status" value="1"/>
</dbReference>
<dbReference type="PRINTS" id="PR01035">
    <property type="entry name" value="TCRTETA"/>
</dbReference>
<sequence length="411" mass="41672">MTADITESQDELADTGGSVWDIRLVVLTLGTFMVGTGNLVFIGVLGELASDLSVTEGTAGVLVTVYAATVVVGSPILVSVTGSVTRKRLLLGSVLVYAITNLTAAVLPTFRLLVLDRAVMGVGSALYTPVAVAVAADLAPAEKRGQAISLVMSGLTVAFVVGLPLGTAIGGYFGWRATFAFVGITGLLAFLGLQVFFPVIETTSEAAGLRSVAALRRPAIAINVGLIVLEFASTFVAVSFVGPLLRSITGFGTRGVTIIQFLLGIGGIVGTMLGGYGSDNWDTSNMLIGIAIGVILGLLPLWLVQPVSGSLLAIATAIFASVVGAGSLFALLPIQQSRLLQIAPDSRNVVLALTVSAVFLGLALGSTIGSAALTQVESYGNLGAVGAAFGGVGLLITVLMKSGNFASPSTA</sequence>
<dbReference type="InterPro" id="IPR011701">
    <property type="entry name" value="MFS"/>
</dbReference>
<dbReference type="InterPro" id="IPR020846">
    <property type="entry name" value="MFS_dom"/>
</dbReference>
<evidence type="ECO:0000313" key="9">
    <source>
        <dbReference type="Proteomes" id="UP001596407"/>
    </source>
</evidence>
<keyword evidence="5 6" id="KW-0472">Membrane</keyword>
<feature type="transmembrane region" description="Helical" evidence="6">
    <location>
        <begin position="24"/>
        <end position="45"/>
    </location>
</feature>
<comment type="caution">
    <text evidence="8">The sequence shown here is derived from an EMBL/GenBank/DDBJ whole genome shotgun (WGS) entry which is preliminary data.</text>
</comment>
<comment type="subcellular location">
    <subcellularLocation>
        <location evidence="1">Cell membrane</location>
        <topology evidence="1">Multi-pass membrane protein</topology>
    </subcellularLocation>
</comment>
<accession>A0ABD5WJK3</accession>
<feature type="transmembrane region" description="Helical" evidence="6">
    <location>
        <begin position="286"/>
        <end position="304"/>
    </location>
</feature>
<feature type="domain" description="Major facilitator superfamily (MFS) profile" evidence="7">
    <location>
        <begin position="23"/>
        <end position="405"/>
    </location>
</feature>
<dbReference type="GO" id="GO:0005886">
    <property type="term" value="C:plasma membrane"/>
    <property type="evidence" value="ECO:0007669"/>
    <property type="project" value="UniProtKB-SubCell"/>
</dbReference>
<feature type="transmembrane region" description="Helical" evidence="6">
    <location>
        <begin position="251"/>
        <end position="274"/>
    </location>
</feature>
<gene>
    <name evidence="8" type="ORF">ACFQJ6_03225</name>
</gene>
<keyword evidence="4 6" id="KW-1133">Transmembrane helix</keyword>
<dbReference type="Gene3D" id="1.20.1250.20">
    <property type="entry name" value="MFS general substrate transporter like domains"/>
    <property type="match status" value="1"/>
</dbReference>
<dbReference type="PANTHER" id="PTHR43124">
    <property type="entry name" value="PURINE EFFLUX PUMP PBUE"/>
    <property type="match status" value="1"/>
</dbReference>
<keyword evidence="3 6" id="KW-0812">Transmembrane</keyword>
<evidence type="ECO:0000313" key="8">
    <source>
        <dbReference type="EMBL" id="MFC7079307.1"/>
    </source>
</evidence>
<evidence type="ECO:0000256" key="5">
    <source>
        <dbReference type="ARBA" id="ARBA00023136"/>
    </source>
</evidence>
<dbReference type="CDD" id="cd17324">
    <property type="entry name" value="MFS_NepI_like"/>
    <property type="match status" value="1"/>
</dbReference>
<dbReference type="Proteomes" id="UP001596407">
    <property type="component" value="Unassembled WGS sequence"/>
</dbReference>
<feature type="transmembrane region" description="Helical" evidence="6">
    <location>
        <begin position="310"/>
        <end position="331"/>
    </location>
</feature>
<evidence type="ECO:0000259" key="7">
    <source>
        <dbReference type="PROSITE" id="PS50850"/>
    </source>
</evidence>
<dbReference type="PANTHER" id="PTHR43124:SF10">
    <property type="entry name" value="PURINE EFFLUX PUMP PBUE"/>
    <property type="match status" value="1"/>
</dbReference>
<evidence type="ECO:0000256" key="4">
    <source>
        <dbReference type="ARBA" id="ARBA00022989"/>
    </source>
</evidence>
<feature type="transmembrane region" description="Helical" evidence="6">
    <location>
        <begin position="89"/>
        <end position="107"/>
    </location>
</feature>
<feature type="transmembrane region" description="Helical" evidence="6">
    <location>
        <begin position="150"/>
        <end position="173"/>
    </location>
</feature>
<keyword evidence="9" id="KW-1185">Reference proteome</keyword>
<dbReference type="AlphaFoldDB" id="A0ABD5WJK3"/>
<feature type="transmembrane region" description="Helical" evidence="6">
    <location>
        <begin position="179"/>
        <end position="200"/>
    </location>
</feature>
<feature type="transmembrane region" description="Helical" evidence="6">
    <location>
        <begin position="379"/>
        <end position="400"/>
    </location>
</feature>
<protein>
    <submittedName>
        <fullName evidence="8">MFS transporter</fullName>
    </submittedName>
</protein>
<organism evidence="8 9">
    <name type="scientific">Halorussus caseinilyticus</name>
    <dbReference type="NCBI Taxonomy" id="3034025"/>
    <lineage>
        <taxon>Archaea</taxon>
        <taxon>Methanobacteriati</taxon>
        <taxon>Methanobacteriota</taxon>
        <taxon>Stenosarchaea group</taxon>
        <taxon>Halobacteria</taxon>
        <taxon>Halobacteriales</taxon>
        <taxon>Haladaptataceae</taxon>
        <taxon>Halorussus</taxon>
    </lineage>
</organism>
<dbReference type="InterPro" id="IPR036259">
    <property type="entry name" value="MFS_trans_sf"/>
</dbReference>
<reference evidence="8 9" key="1">
    <citation type="journal article" date="2019" name="Int. J. Syst. Evol. Microbiol.">
        <title>The Global Catalogue of Microorganisms (GCM) 10K type strain sequencing project: providing services to taxonomists for standard genome sequencing and annotation.</title>
        <authorList>
            <consortium name="The Broad Institute Genomics Platform"/>
            <consortium name="The Broad Institute Genome Sequencing Center for Infectious Disease"/>
            <person name="Wu L."/>
            <person name="Ma J."/>
        </authorList>
    </citation>
    <scope>NUCLEOTIDE SEQUENCE [LARGE SCALE GENOMIC DNA]</scope>
    <source>
        <strain evidence="8 9">DT72</strain>
    </source>
</reference>
<dbReference type="SUPFAM" id="SSF103473">
    <property type="entry name" value="MFS general substrate transporter"/>
    <property type="match status" value="1"/>
</dbReference>
<dbReference type="RefSeq" id="WP_276282699.1">
    <property type="nucleotide sequence ID" value="NZ_CP119811.1"/>
</dbReference>
<feature type="transmembrane region" description="Helical" evidence="6">
    <location>
        <begin position="220"/>
        <end position="245"/>
    </location>
</feature>
<evidence type="ECO:0000256" key="3">
    <source>
        <dbReference type="ARBA" id="ARBA00022692"/>
    </source>
</evidence>
<feature type="transmembrane region" description="Helical" evidence="6">
    <location>
        <begin position="119"/>
        <end position="138"/>
    </location>
</feature>
<name>A0ABD5WJK3_9EURY</name>
<evidence type="ECO:0000256" key="2">
    <source>
        <dbReference type="ARBA" id="ARBA00022475"/>
    </source>
</evidence>
<dbReference type="EMBL" id="JBHSZH010000003">
    <property type="protein sequence ID" value="MFC7079307.1"/>
    <property type="molecule type" value="Genomic_DNA"/>
</dbReference>
<feature type="transmembrane region" description="Helical" evidence="6">
    <location>
        <begin position="57"/>
        <end position="77"/>
    </location>
</feature>
<dbReference type="PROSITE" id="PS50850">
    <property type="entry name" value="MFS"/>
    <property type="match status" value="1"/>
</dbReference>
<dbReference type="InterPro" id="IPR050189">
    <property type="entry name" value="MFS_Efflux_Transporters"/>
</dbReference>
<dbReference type="GeneID" id="79305626"/>
<proteinExistence type="predicted"/>
<evidence type="ECO:0000256" key="1">
    <source>
        <dbReference type="ARBA" id="ARBA00004651"/>
    </source>
</evidence>
<feature type="transmembrane region" description="Helical" evidence="6">
    <location>
        <begin position="351"/>
        <end position="373"/>
    </location>
</feature>